<comment type="caution">
    <text evidence="2">The sequence shown here is derived from an EMBL/GenBank/DDBJ whole genome shotgun (WGS) entry which is preliminary data.</text>
</comment>
<gene>
    <name evidence="2" type="ORF">G4B88_031338</name>
</gene>
<feature type="compositionally biased region" description="Basic and acidic residues" evidence="1">
    <location>
        <begin position="14"/>
        <end position="38"/>
    </location>
</feature>
<sequence length="379" mass="42279">MKGKDSTQTNVQEQETKEENKQDEATAPRKLDSKEENVTRAQNIDWITPRKTFSQKHPNEVEKLSDAGRNSVNSFMTLGGDEGVDFILRVHLLAEVVYSLTNTVALMSELVDKVNTMEGIINEGHNGVQQEATMTPGEATKVINVDEGGPSAEIAKEKTEEELDVLRRTFLDNMTLDLEPDFELNAEVTRTGVLASFFEGNGVSRTRLKEILEQIWKLTGHWRFKTLKLGIWGIFFDKEEDCVTILNNRPWLINGKLLIVHERPEYGSWNTVDLTKAVFWVKATGLPTPYLNRSNIPTIAAKAGDANCTLPVVYLSGVTGANLSLNSGIFAPKVQATKLPSKSKDKAILGAKRSAFTSHYVLEMFTGWSFVVLESRNQC</sequence>
<name>A0A7J6FK00_CANSA</name>
<accession>A0A7J6FK00</accession>
<evidence type="ECO:0008006" key="4">
    <source>
        <dbReference type="Google" id="ProtNLM"/>
    </source>
</evidence>
<feature type="region of interest" description="Disordered" evidence="1">
    <location>
        <begin position="1"/>
        <end position="62"/>
    </location>
</feature>
<evidence type="ECO:0000313" key="2">
    <source>
        <dbReference type="EMBL" id="KAF4371021.1"/>
    </source>
</evidence>
<dbReference type="Proteomes" id="UP000583929">
    <property type="component" value="Unassembled WGS sequence"/>
</dbReference>
<evidence type="ECO:0000256" key="1">
    <source>
        <dbReference type="SAM" id="MobiDB-lite"/>
    </source>
</evidence>
<reference evidence="2 3" key="1">
    <citation type="journal article" date="2020" name="bioRxiv">
        <title>Sequence and annotation of 42 cannabis genomes reveals extensive copy number variation in cannabinoid synthesis and pathogen resistance genes.</title>
        <authorList>
            <person name="Mckernan K.J."/>
            <person name="Helbert Y."/>
            <person name="Kane L.T."/>
            <person name="Ebling H."/>
            <person name="Zhang L."/>
            <person name="Liu B."/>
            <person name="Eaton Z."/>
            <person name="Mclaughlin S."/>
            <person name="Kingan S."/>
            <person name="Baybayan P."/>
            <person name="Concepcion G."/>
            <person name="Jordan M."/>
            <person name="Riva A."/>
            <person name="Barbazuk W."/>
            <person name="Harkins T."/>
        </authorList>
    </citation>
    <scope>NUCLEOTIDE SEQUENCE [LARGE SCALE GENOMIC DNA]</scope>
    <source>
        <strain evidence="3">cv. Jamaican Lion 4</strain>
        <tissue evidence="2">Leaf</tissue>
    </source>
</reference>
<feature type="compositionally biased region" description="Polar residues" evidence="1">
    <location>
        <begin position="1"/>
        <end position="13"/>
    </location>
</feature>
<keyword evidence="3" id="KW-1185">Reference proteome</keyword>
<proteinExistence type="predicted"/>
<dbReference type="AlphaFoldDB" id="A0A7J6FK00"/>
<organism evidence="2 3">
    <name type="scientific">Cannabis sativa</name>
    <name type="common">Hemp</name>
    <name type="synonym">Marijuana</name>
    <dbReference type="NCBI Taxonomy" id="3483"/>
    <lineage>
        <taxon>Eukaryota</taxon>
        <taxon>Viridiplantae</taxon>
        <taxon>Streptophyta</taxon>
        <taxon>Embryophyta</taxon>
        <taxon>Tracheophyta</taxon>
        <taxon>Spermatophyta</taxon>
        <taxon>Magnoliopsida</taxon>
        <taxon>eudicotyledons</taxon>
        <taxon>Gunneridae</taxon>
        <taxon>Pentapetalae</taxon>
        <taxon>rosids</taxon>
        <taxon>fabids</taxon>
        <taxon>Rosales</taxon>
        <taxon>Cannabaceae</taxon>
        <taxon>Cannabis</taxon>
    </lineage>
</organism>
<evidence type="ECO:0000313" key="3">
    <source>
        <dbReference type="Proteomes" id="UP000583929"/>
    </source>
</evidence>
<dbReference type="EMBL" id="JAATIQ010000200">
    <property type="protein sequence ID" value="KAF4371021.1"/>
    <property type="molecule type" value="Genomic_DNA"/>
</dbReference>
<protein>
    <recommendedName>
        <fullName evidence="4">DUF4283 domain-containing protein</fullName>
    </recommendedName>
</protein>